<keyword evidence="4 6" id="KW-0378">Hydrolase</keyword>
<dbReference type="STRING" id="675864.SAMN04489747_2777"/>
<keyword evidence="10" id="KW-1185">Reference proteome</keyword>
<dbReference type="Pfam" id="PF01939">
    <property type="entry name" value="NucS_C"/>
    <property type="match status" value="1"/>
</dbReference>
<dbReference type="InterPro" id="IPR011856">
    <property type="entry name" value="tRNA_endonuc-like_dom_sf"/>
</dbReference>
<dbReference type="PANTHER" id="PTHR38814:SF1">
    <property type="entry name" value="ENDONUCLEASE NUCS"/>
    <property type="match status" value="1"/>
</dbReference>
<evidence type="ECO:0000256" key="4">
    <source>
        <dbReference type="ARBA" id="ARBA00022801"/>
    </source>
</evidence>
<dbReference type="GO" id="GO:0005737">
    <property type="term" value="C:cytoplasm"/>
    <property type="evidence" value="ECO:0007669"/>
    <property type="project" value="UniProtKB-SubCell"/>
</dbReference>
<dbReference type="InterPro" id="IPR048301">
    <property type="entry name" value="NucS_C"/>
</dbReference>
<name>A0A1G7AYU8_9ACTN</name>
<keyword evidence="1 6" id="KW-0963">Cytoplasm</keyword>
<comment type="function">
    <text evidence="6">Cleaves both 3' and 5' ssDNA extremities of branched DNA structures.</text>
</comment>
<dbReference type="EMBL" id="LT629688">
    <property type="protein sequence ID" value="SDE20064.1"/>
    <property type="molecule type" value="Genomic_DNA"/>
</dbReference>
<dbReference type="GO" id="GO:0000014">
    <property type="term" value="F:single-stranded DNA endodeoxyribonuclease activity"/>
    <property type="evidence" value="ECO:0007669"/>
    <property type="project" value="UniProtKB-UniRule"/>
</dbReference>
<proteinExistence type="inferred from homology"/>
<dbReference type="HAMAP" id="MF_00722">
    <property type="entry name" value="NucS"/>
    <property type="match status" value="1"/>
</dbReference>
<comment type="subcellular location">
    <subcellularLocation>
        <location evidence="6">Cytoplasm</location>
    </subcellularLocation>
</comment>
<evidence type="ECO:0000256" key="2">
    <source>
        <dbReference type="ARBA" id="ARBA00022722"/>
    </source>
</evidence>
<sequence length="236" mass="26149">MRLLVARCQVDYAGRLTAHLPMATRLIMVKSDSSVSIHADDRAYKPLNWMSPPCTLTVRDPAPDEQAVISELDDRLTQVWQVVGKDGDTLQISIAEVLHDSSHDLGVDPGLQKDGVEAHLQELLAENPETFGTGVRLVRREYMTAIGPVDLLCRTADGAHLAVEVKRRGEIDGVEQLTRYLELMRRDPLLGEVKGVFAAQQIKPQARVLATDRGIVCVTVDYDALRGLDNADERLF</sequence>
<gene>
    <name evidence="6" type="primary">nucS</name>
    <name evidence="9" type="ORF">SAMN04489747_2777</name>
</gene>
<organism evidence="9 10">
    <name type="scientific">Auraticoccus monumenti</name>
    <dbReference type="NCBI Taxonomy" id="675864"/>
    <lineage>
        <taxon>Bacteria</taxon>
        <taxon>Bacillati</taxon>
        <taxon>Actinomycetota</taxon>
        <taxon>Actinomycetes</taxon>
        <taxon>Propionibacteriales</taxon>
        <taxon>Propionibacteriaceae</taxon>
        <taxon>Auraticoccus</taxon>
    </lineage>
</organism>
<keyword evidence="2 6" id="KW-0540">Nuclease</keyword>
<keyword evidence="3 6" id="KW-0255">Endonuclease</keyword>
<keyword evidence="5 6" id="KW-0238">DNA-binding</keyword>
<dbReference type="NCBIfam" id="NF002876">
    <property type="entry name" value="PRK03298.1"/>
    <property type="match status" value="1"/>
</dbReference>
<protein>
    <recommendedName>
        <fullName evidence="6">Endonuclease NucS</fullName>
        <ecNumber evidence="6">3.1.-.-</ecNumber>
    </recommendedName>
</protein>
<comment type="similarity">
    <text evidence="6">Belongs to the NucS endonuclease family.</text>
</comment>
<dbReference type="InterPro" id="IPR049173">
    <property type="entry name" value="NucS_N_sf"/>
</dbReference>
<dbReference type="Proteomes" id="UP000198546">
    <property type="component" value="Chromosome i"/>
</dbReference>
<dbReference type="Pfam" id="PF21003">
    <property type="entry name" value="NucS_N"/>
    <property type="match status" value="1"/>
</dbReference>
<evidence type="ECO:0000259" key="8">
    <source>
        <dbReference type="Pfam" id="PF21003"/>
    </source>
</evidence>
<dbReference type="InterPro" id="IPR048302">
    <property type="entry name" value="NucS_N"/>
</dbReference>
<reference evidence="9 10" key="1">
    <citation type="submission" date="2016-10" db="EMBL/GenBank/DDBJ databases">
        <authorList>
            <person name="de Groot N.N."/>
        </authorList>
    </citation>
    <scope>NUCLEOTIDE SEQUENCE [LARGE SCALE GENOMIC DNA]</scope>
    <source>
        <strain evidence="9 10">MON 2.2</strain>
    </source>
</reference>
<evidence type="ECO:0000313" key="10">
    <source>
        <dbReference type="Proteomes" id="UP000198546"/>
    </source>
</evidence>
<feature type="domain" description="Endonuclease NucS C-terminal" evidence="7">
    <location>
        <begin position="116"/>
        <end position="235"/>
    </location>
</feature>
<dbReference type="GO" id="GO:0003677">
    <property type="term" value="F:DNA binding"/>
    <property type="evidence" value="ECO:0007669"/>
    <property type="project" value="UniProtKB-KW"/>
</dbReference>
<evidence type="ECO:0000256" key="3">
    <source>
        <dbReference type="ARBA" id="ARBA00022759"/>
    </source>
</evidence>
<evidence type="ECO:0000256" key="1">
    <source>
        <dbReference type="ARBA" id="ARBA00022490"/>
    </source>
</evidence>
<feature type="domain" description="Endonuclease NucS N-terminal PH-like" evidence="8">
    <location>
        <begin position="2"/>
        <end position="109"/>
    </location>
</feature>
<dbReference type="InterPro" id="IPR002793">
    <property type="entry name" value="Endonuclease_NucS"/>
</dbReference>
<accession>A0A1G7AYU8</accession>
<dbReference type="EC" id="3.1.-.-" evidence="6"/>
<dbReference type="CDD" id="cd22341">
    <property type="entry name" value="NucS-like"/>
    <property type="match status" value="1"/>
</dbReference>
<evidence type="ECO:0000256" key="6">
    <source>
        <dbReference type="HAMAP-Rule" id="MF_00722"/>
    </source>
</evidence>
<dbReference type="Gene3D" id="2.70.180.20">
    <property type="match status" value="1"/>
</dbReference>
<evidence type="ECO:0000256" key="5">
    <source>
        <dbReference type="ARBA" id="ARBA00023125"/>
    </source>
</evidence>
<dbReference type="AlphaFoldDB" id="A0A1G7AYU8"/>
<dbReference type="RefSeq" id="WP_090594374.1">
    <property type="nucleotide sequence ID" value="NZ_LT629688.1"/>
</dbReference>
<evidence type="ECO:0000313" key="9">
    <source>
        <dbReference type="EMBL" id="SDE20064.1"/>
    </source>
</evidence>
<dbReference type="OrthoDB" id="3344925at2"/>
<dbReference type="PANTHER" id="PTHR38814">
    <property type="entry name" value="ENDONUCLEASE NUCS"/>
    <property type="match status" value="1"/>
</dbReference>
<evidence type="ECO:0000259" key="7">
    <source>
        <dbReference type="Pfam" id="PF01939"/>
    </source>
</evidence>
<dbReference type="Gene3D" id="3.40.1350.10">
    <property type="match status" value="1"/>
</dbReference>